<protein>
    <submittedName>
        <fullName evidence="3">Uncharacterized protein</fullName>
    </submittedName>
</protein>
<gene>
    <name evidence="3" type="ORF">MJA45_23085</name>
</gene>
<evidence type="ECO:0000256" key="2">
    <source>
        <dbReference type="SAM" id="MobiDB-lite"/>
    </source>
</evidence>
<sequence>MDPKDILTTEELEALLSPEERAYYRSRRSSGADDSWVGELLLRLRRLENKVEQLTARVEWLEARGESAPAAEPAASPVEVESAVAEEPAPVVLSRVERYRRERNKGR</sequence>
<accession>A0AA96LF40</accession>
<evidence type="ECO:0000256" key="1">
    <source>
        <dbReference type="SAM" id="Coils"/>
    </source>
</evidence>
<feature type="compositionally biased region" description="Low complexity" evidence="2">
    <location>
        <begin position="66"/>
        <end position="86"/>
    </location>
</feature>
<dbReference type="RefSeq" id="WP_315604246.1">
    <property type="nucleotide sequence ID" value="NZ_CP130318.1"/>
</dbReference>
<dbReference type="EMBL" id="CP130318">
    <property type="protein sequence ID" value="WNQ10472.1"/>
    <property type="molecule type" value="Genomic_DNA"/>
</dbReference>
<dbReference type="AlphaFoldDB" id="A0AA96LF40"/>
<dbReference type="Proteomes" id="UP001305702">
    <property type="component" value="Chromosome"/>
</dbReference>
<name>A0AA96LF40_9BACL</name>
<dbReference type="KEGG" id="paun:MJA45_23085"/>
<keyword evidence="1" id="KW-0175">Coiled coil</keyword>
<proteinExistence type="predicted"/>
<feature type="region of interest" description="Disordered" evidence="2">
    <location>
        <begin position="65"/>
        <end position="86"/>
    </location>
</feature>
<organism evidence="3 4">
    <name type="scientific">Paenibacillus aurantius</name>
    <dbReference type="NCBI Taxonomy" id="2918900"/>
    <lineage>
        <taxon>Bacteria</taxon>
        <taxon>Bacillati</taxon>
        <taxon>Bacillota</taxon>
        <taxon>Bacilli</taxon>
        <taxon>Bacillales</taxon>
        <taxon>Paenibacillaceae</taxon>
        <taxon>Paenibacillus</taxon>
    </lineage>
</organism>
<evidence type="ECO:0000313" key="4">
    <source>
        <dbReference type="Proteomes" id="UP001305702"/>
    </source>
</evidence>
<keyword evidence="4" id="KW-1185">Reference proteome</keyword>
<feature type="coiled-coil region" evidence="1">
    <location>
        <begin position="37"/>
        <end position="64"/>
    </location>
</feature>
<reference evidence="3 4" key="1">
    <citation type="submission" date="2022-02" db="EMBL/GenBank/DDBJ databases">
        <title>Paenibacillus sp. MBLB1776 Whole Genome Shotgun Sequencing.</title>
        <authorList>
            <person name="Hwang C.Y."/>
            <person name="Cho E.-S."/>
            <person name="Seo M.-J."/>
        </authorList>
    </citation>
    <scope>NUCLEOTIDE SEQUENCE [LARGE SCALE GENOMIC DNA]</scope>
    <source>
        <strain evidence="3 4">MBLB1776</strain>
    </source>
</reference>
<evidence type="ECO:0000313" key="3">
    <source>
        <dbReference type="EMBL" id="WNQ10472.1"/>
    </source>
</evidence>